<protein>
    <submittedName>
        <fullName evidence="1">Uncharacterized protein</fullName>
    </submittedName>
</protein>
<reference evidence="1" key="1">
    <citation type="submission" date="2019-03" db="EMBL/GenBank/DDBJ databases">
        <title>Lake Tanganyika Metagenome-Assembled Genomes (MAGs).</title>
        <authorList>
            <person name="Tran P."/>
        </authorList>
    </citation>
    <scope>NUCLEOTIDE SEQUENCE</scope>
    <source>
        <strain evidence="1">K_DeepCast_65m_m2_066</strain>
    </source>
</reference>
<evidence type="ECO:0000313" key="2">
    <source>
        <dbReference type="Proteomes" id="UP000712673"/>
    </source>
</evidence>
<dbReference type="Proteomes" id="UP000712673">
    <property type="component" value="Unassembled WGS sequence"/>
</dbReference>
<sequence length="76" mass="8259">MDPVQGPWYPWPIFPVAPAETSRATPQRFKGKIVGVRPGRSGEVGSTQILTIKLTAPAQEAGRLLHAEVEIVMPPK</sequence>
<proteinExistence type="predicted"/>
<dbReference type="EMBL" id="VGLS01000588">
    <property type="protein sequence ID" value="MBM3225474.1"/>
    <property type="molecule type" value="Genomic_DNA"/>
</dbReference>
<accession>A0A937W4W6</accession>
<name>A0A937W4W6_UNCTE</name>
<comment type="caution">
    <text evidence="1">The sequence shown here is derived from an EMBL/GenBank/DDBJ whole genome shotgun (WGS) entry which is preliminary data.</text>
</comment>
<organism evidence="1 2">
    <name type="scientific">Tectimicrobiota bacterium</name>
    <dbReference type="NCBI Taxonomy" id="2528274"/>
    <lineage>
        <taxon>Bacteria</taxon>
        <taxon>Pseudomonadati</taxon>
        <taxon>Nitrospinota/Tectimicrobiota group</taxon>
        <taxon>Candidatus Tectimicrobiota</taxon>
    </lineage>
</organism>
<evidence type="ECO:0000313" key="1">
    <source>
        <dbReference type="EMBL" id="MBM3225474.1"/>
    </source>
</evidence>
<gene>
    <name evidence="1" type="ORF">FJZ47_16965</name>
</gene>
<dbReference type="AlphaFoldDB" id="A0A937W4W6"/>